<dbReference type="Proteomes" id="UP000304912">
    <property type="component" value="Chromosome"/>
</dbReference>
<name>A0A5B7YBF3_9ALTE</name>
<proteinExistence type="predicted"/>
<sequence length="450" mass="50436">MSYLQQQHNDNEFSGTTDTVSDLSLFSANAAPSETRSTSTSLLSKPTTVEATGLPSTLLMDLVIKHLYVQQVATLESLSESIHLPGRLIQVLLADAKQMMWVENRSATHQARFSLSGSGKAQAEKAFQHSGYVGAAPVPLKDYQAMVNAQSHRNTQVTSGLMALKLAGESFESDALEAMGMALNSTKPVLLYGLPGTGKSYLCRQLIKVFDDEIFQPVAIEVNNQIIQLFDPQVHHLSQRTSDAPADSRYQKIKRPLIVTGGELTLDMLEISFDTTRQLYKAPLQMKANNGVLLLDDLGRQQMSPSALFNRWIIPLEEHKDFLSLTNGTHFEVPFELVMLFSTNLNPADLVDDAFLRRLGYKIQMRPLTREKYSALWQRVSKAFGLDCDPQTLDYLVSHYHQPESKPFLPCYPRDLLSIVKDATRFNELPPIVTPELLDDAWRHYFVTAM</sequence>
<accession>A0A5B7YBF3</accession>
<protein>
    <submittedName>
        <fullName evidence="2">AAA family ATPase</fullName>
    </submittedName>
</protein>
<dbReference type="SMART" id="SM00382">
    <property type="entry name" value="AAA"/>
    <property type="match status" value="1"/>
</dbReference>
<evidence type="ECO:0000313" key="2">
    <source>
        <dbReference type="EMBL" id="QCZ92848.1"/>
    </source>
</evidence>
<evidence type="ECO:0000259" key="1">
    <source>
        <dbReference type="SMART" id="SM00382"/>
    </source>
</evidence>
<dbReference type="AlphaFoldDB" id="A0A5B7YBF3"/>
<dbReference type="EMBL" id="CP039852">
    <property type="protein sequence ID" value="QCZ92848.1"/>
    <property type="molecule type" value="Genomic_DNA"/>
</dbReference>
<dbReference type="KEGG" id="salk:FBQ74_04830"/>
<dbReference type="OrthoDB" id="9783370at2"/>
<evidence type="ECO:0000313" key="3">
    <source>
        <dbReference type="Proteomes" id="UP000304912"/>
    </source>
</evidence>
<dbReference type="InterPro" id="IPR027417">
    <property type="entry name" value="P-loop_NTPase"/>
</dbReference>
<reference evidence="2 3" key="1">
    <citation type="submission" date="2019-04" db="EMBL/GenBank/DDBJ databases">
        <title>Salinimonas iocasae sp. nov., a halophilic bacterium isolated from the outer tube casing of tubeworms in Okinawa Trough.</title>
        <authorList>
            <person name="Zhang H."/>
            <person name="Wang H."/>
            <person name="Li C."/>
        </authorList>
    </citation>
    <scope>NUCLEOTIDE SEQUENCE [LARGE SCALE GENOMIC DNA]</scope>
    <source>
        <strain evidence="2 3">KX18D6</strain>
    </source>
</reference>
<dbReference type="RefSeq" id="WP_139755597.1">
    <property type="nucleotide sequence ID" value="NZ_CP039852.1"/>
</dbReference>
<keyword evidence="3" id="KW-1185">Reference proteome</keyword>
<dbReference type="SUPFAM" id="SSF52540">
    <property type="entry name" value="P-loop containing nucleoside triphosphate hydrolases"/>
    <property type="match status" value="1"/>
</dbReference>
<dbReference type="Gene3D" id="3.40.50.300">
    <property type="entry name" value="P-loop containing nucleotide triphosphate hydrolases"/>
    <property type="match status" value="1"/>
</dbReference>
<gene>
    <name evidence="2" type="ORF">FBQ74_04830</name>
</gene>
<organism evidence="2 3">
    <name type="scientific">Salinimonas iocasae</name>
    <dbReference type="NCBI Taxonomy" id="2572577"/>
    <lineage>
        <taxon>Bacteria</taxon>
        <taxon>Pseudomonadati</taxon>
        <taxon>Pseudomonadota</taxon>
        <taxon>Gammaproteobacteria</taxon>
        <taxon>Alteromonadales</taxon>
        <taxon>Alteromonadaceae</taxon>
        <taxon>Alteromonas/Salinimonas group</taxon>
        <taxon>Salinimonas</taxon>
    </lineage>
</organism>
<feature type="domain" description="AAA+ ATPase" evidence="1">
    <location>
        <begin position="185"/>
        <end position="369"/>
    </location>
</feature>
<dbReference type="InterPro" id="IPR003593">
    <property type="entry name" value="AAA+_ATPase"/>
</dbReference>